<dbReference type="EMBL" id="JBHSNZ010000012">
    <property type="protein sequence ID" value="MFC5809727.1"/>
    <property type="molecule type" value="Genomic_DNA"/>
</dbReference>
<reference evidence="3" key="1">
    <citation type="journal article" date="2019" name="Int. J. Syst. Evol. Microbiol.">
        <title>The Global Catalogue of Microorganisms (GCM) 10K type strain sequencing project: providing services to taxonomists for standard genome sequencing and annotation.</title>
        <authorList>
            <consortium name="The Broad Institute Genomics Platform"/>
            <consortium name="The Broad Institute Genome Sequencing Center for Infectious Disease"/>
            <person name="Wu L."/>
            <person name="Ma J."/>
        </authorList>
    </citation>
    <scope>NUCLEOTIDE SEQUENCE [LARGE SCALE GENOMIC DNA]</scope>
    <source>
        <strain evidence="3">JCM 9918</strain>
    </source>
</reference>
<name>A0ABW1B988_9ACTN</name>
<sequence length="171" mass="18004">MPTRPRTPSPQPTGAPRWVAMFYEPSSSSWKAGAQSPYRSSVLYAVGEMTQTLRARGEDPAVELWGPGGDPGGGGDGDGHWERYDPAVLTADAAPPRPSGRAAAPAAKPSTLAERMTGRRQQVLMAGLGKAGLYDLAPDDVAAVRAVVDGLDETTVRRVAHWLTVASTGRP</sequence>
<comment type="caution">
    <text evidence="2">The sequence shown here is derived from an EMBL/GenBank/DDBJ whole genome shotgun (WGS) entry which is preliminary data.</text>
</comment>
<feature type="region of interest" description="Disordered" evidence="1">
    <location>
        <begin position="55"/>
        <end position="83"/>
    </location>
</feature>
<accession>A0ABW1B988</accession>
<organism evidence="2 3">
    <name type="scientific">Streptomyces heilongjiangensis</name>
    <dbReference type="NCBI Taxonomy" id="945052"/>
    <lineage>
        <taxon>Bacteria</taxon>
        <taxon>Bacillati</taxon>
        <taxon>Actinomycetota</taxon>
        <taxon>Actinomycetes</taxon>
        <taxon>Kitasatosporales</taxon>
        <taxon>Streptomycetaceae</taxon>
        <taxon>Streptomyces</taxon>
    </lineage>
</organism>
<dbReference type="RefSeq" id="WP_272171280.1">
    <property type="nucleotide sequence ID" value="NZ_JAQOSL010000028.1"/>
</dbReference>
<keyword evidence="3" id="KW-1185">Reference proteome</keyword>
<protein>
    <submittedName>
        <fullName evidence="2">Uncharacterized protein</fullName>
    </submittedName>
</protein>
<evidence type="ECO:0000313" key="2">
    <source>
        <dbReference type="EMBL" id="MFC5809727.1"/>
    </source>
</evidence>
<gene>
    <name evidence="2" type="ORF">ACFQGO_19805</name>
</gene>
<evidence type="ECO:0000313" key="3">
    <source>
        <dbReference type="Proteomes" id="UP001596112"/>
    </source>
</evidence>
<proteinExistence type="predicted"/>
<evidence type="ECO:0000256" key="1">
    <source>
        <dbReference type="SAM" id="MobiDB-lite"/>
    </source>
</evidence>
<feature type="compositionally biased region" description="Gly residues" evidence="1">
    <location>
        <begin position="66"/>
        <end position="76"/>
    </location>
</feature>
<dbReference type="Proteomes" id="UP001596112">
    <property type="component" value="Unassembled WGS sequence"/>
</dbReference>